<name>A0ABR1TID7_9PEZI</name>
<keyword evidence="3" id="KW-1185">Reference proteome</keyword>
<feature type="region of interest" description="Disordered" evidence="1">
    <location>
        <begin position="119"/>
        <end position="140"/>
    </location>
</feature>
<dbReference type="Proteomes" id="UP001446871">
    <property type="component" value="Unassembled WGS sequence"/>
</dbReference>
<dbReference type="EMBL" id="JAQQWM010000009">
    <property type="protein sequence ID" value="KAK8046391.1"/>
    <property type="molecule type" value="Genomic_DNA"/>
</dbReference>
<evidence type="ECO:0000313" key="2">
    <source>
        <dbReference type="EMBL" id="KAK8046391.1"/>
    </source>
</evidence>
<feature type="compositionally biased region" description="Low complexity" evidence="1">
    <location>
        <begin position="128"/>
        <end position="140"/>
    </location>
</feature>
<accession>A0ABR1TID7</accession>
<protein>
    <submittedName>
        <fullName evidence="2">Uncharacterized protein</fullName>
    </submittedName>
</protein>
<reference evidence="2 3" key="1">
    <citation type="submission" date="2023-01" db="EMBL/GenBank/DDBJ databases">
        <title>Analysis of 21 Apiospora genomes using comparative genomics revels a genus with tremendous synthesis potential of carbohydrate active enzymes and secondary metabolites.</title>
        <authorList>
            <person name="Sorensen T."/>
        </authorList>
    </citation>
    <scope>NUCLEOTIDE SEQUENCE [LARGE SCALE GENOMIC DNA]</scope>
    <source>
        <strain evidence="2 3">CBS 83171</strain>
    </source>
</reference>
<evidence type="ECO:0000313" key="3">
    <source>
        <dbReference type="Proteomes" id="UP001446871"/>
    </source>
</evidence>
<organism evidence="2 3">
    <name type="scientific">Apiospora saccharicola</name>
    <dbReference type="NCBI Taxonomy" id="335842"/>
    <lineage>
        <taxon>Eukaryota</taxon>
        <taxon>Fungi</taxon>
        <taxon>Dikarya</taxon>
        <taxon>Ascomycota</taxon>
        <taxon>Pezizomycotina</taxon>
        <taxon>Sordariomycetes</taxon>
        <taxon>Xylariomycetidae</taxon>
        <taxon>Amphisphaeriales</taxon>
        <taxon>Apiosporaceae</taxon>
        <taxon>Apiospora</taxon>
    </lineage>
</organism>
<proteinExistence type="predicted"/>
<sequence>MFFIERLWGSNPIPSSTASSKASSHLDQAMNNMQLPTPTVAFSGLQPAATQLDNPTSIFNWWQPPSNSSDIADDEDVIMEDWDDCNVPDLEYDAMSTSFFGDDGDWDSTEMLPPFTPMNVDSDTPVNGGDNTPDTTIPDTPGYQLGFWGIAIADYVMVDSEDMLQTSSAFLANTTMPSIDSSPYTHGRPVLHALDEDSEMDDAGDMLMRPTQSEIFY</sequence>
<comment type="caution">
    <text evidence="2">The sequence shown here is derived from an EMBL/GenBank/DDBJ whole genome shotgun (WGS) entry which is preliminary data.</text>
</comment>
<gene>
    <name evidence="2" type="ORF">PG996_014455</name>
</gene>
<evidence type="ECO:0000256" key="1">
    <source>
        <dbReference type="SAM" id="MobiDB-lite"/>
    </source>
</evidence>